<protein>
    <submittedName>
        <fullName evidence="1">Uncharacterized protein</fullName>
    </submittedName>
</protein>
<proteinExistence type="predicted"/>
<dbReference type="EMBL" id="CAJQUM010000001">
    <property type="protein sequence ID" value="CAG4882320.1"/>
    <property type="molecule type" value="Genomic_DNA"/>
</dbReference>
<sequence length="60" mass="6628">MASVPVFCKCPVCGEEAEQASWEKALRTRFNGIKHRLSAKTAMYFPAKPDRTAIVTKGQA</sequence>
<keyword evidence="2" id="KW-1185">Reference proteome</keyword>
<organism evidence="1 2">
    <name type="scientific">Georgfuchsia toluolica</name>
    <dbReference type="NCBI Taxonomy" id="424218"/>
    <lineage>
        <taxon>Bacteria</taxon>
        <taxon>Pseudomonadati</taxon>
        <taxon>Pseudomonadota</taxon>
        <taxon>Betaproteobacteria</taxon>
        <taxon>Nitrosomonadales</taxon>
        <taxon>Sterolibacteriaceae</taxon>
        <taxon>Georgfuchsia</taxon>
    </lineage>
</organism>
<evidence type="ECO:0000313" key="2">
    <source>
        <dbReference type="Proteomes" id="UP000742786"/>
    </source>
</evidence>
<name>A0A916N172_9PROT</name>
<dbReference type="Proteomes" id="UP000742786">
    <property type="component" value="Unassembled WGS sequence"/>
</dbReference>
<dbReference type="AlphaFoldDB" id="A0A916N172"/>
<accession>A0A916N172</accession>
<comment type="caution">
    <text evidence="1">The sequence shown here is derived from an EMBL/GenBank/DDBJ whole genome shotgun (WGS) entry which is preliminary data.</text>
</comment>
<evidence type="ECO:0000313" key="1">
    <source>
        <dbReference type="EMBL" id="CAG4882320.1"/>
    </source>
</evidence>
<reference evidence="1" key="1">
    <citation type="submission" date="2021-04" db="EMBL/GenBank/DDBJ databases">
        <authorList>
            <person name="Hornung B."/>
        </authorList>
    </citation>
    <scope>NUCLEOTIDE SEQUENCE</scope>
    <source>
        <strain evidence="1">G5G6</strain>
    </source>
</reference>
<gene>
    <name evidence="1" type="ORF">GTOL_10202</name>
</gene>